<evidence type="ECO:0000256" key="1">
    <source>
        <dbReference type="SAM" id="Phobius"/>
    </source>
</evidence>
<organism evidence="2 3">
    <name type="scientific">Caerostris extrusa</name>
    <name type="common">Bark spider</name>
    <name type="synonym">Caerostris bankana</name>
    <dbReference type="NCBI Taxonomy" id="172846"/>
    <lineage>
        <taxon>Eukaryota</taxon>
        <taxon>Metazoa</taxon>
        <taxon>Ecdysozoa</taxon>
        <taxon>Arthropoda</taxon>
        <taxon>Chelicerata</taxon>
        <taxon>Arachnida</taxon>
        <taxon>Araneae</taxon>
        <taxon>Araneomorphae</taxon>
        <taxon>Entelegynae</taxon>
        <taxon>Araneoidea</taxon>
        <taxon>Araneidae</taxon>
        <taxon>Caerostris</taxon>
    </lineage>
</organism>
<keyword evidence="1" id="KW-1133">Transmembrane helix</keyword>
<reference evidence="2 3" key="1">
    <citation type="submission" date="2021-06" db="EMBL/GenBank/DDBJ databases">
        <title>Caerostris extrusa draft genome.</title>
        <authorList>
            <person name="Kono N."/>
            <person name="Arakawa K."/>
        </authorList>
    </citation>
    <scope>NUCLEOTIDE SEQUENCE [LARGE SCALE GENOMIC DNA]</scope>
</reference>
<protein>
    <submittedName>
        <fullName evidence="2">Uncharacterized protein</fullName>
    </submittedName>
</protein>
<sequence>MSSFHWRSEGSIDRVKTAQALLRREDAPVRMHLKFASRYCLEVDVRRFGRRCSHGTLSSIAELYCLIIAQFASFISLKFGVKVLSY</sequence>
<dbReference type="AlphaFoldDB" id="A0AAV4Y8Z1"/>
<evidence type="ECO:0000313" key="3">
    <source>
        <dbReference type="Proteomes" id="UP001054945"/>
    </source>
</evidence>
<gene>
    <name evidence="2" type="ORF">CEXT_452331</name>
</gene>
<accession>A0AAV4Y8Z1</accession>
<keyword evidence="3" id="KW-1185">Reference proteome</keyword>
<comment type="caution">
    <text evidence="2">The sequence shown here is derived from an EMBL/GenBank/DDBJ whole genome shotgun (WGS) entry which is preliminary data.</text>
</comment>
<dbReference type="EMBL" id="BPLR01018999">
    <property type="protein sequence ID" value="GIZ03808.1"/>
    <property type="molecule type" value="Genomic_DNA"/>
</dbReference>
<dbReference type="Proteomes" id="UP001054945">
    <property type="component" value="Unassembled WGS sequence"/>
</dbReference>
<name>A0AAV4Y8Z1_CAEEX</name>
<proteinExistence type="predicted"/>
<keyword evidence="1" id="KW-0812">Transmembrane</keyword>
<feature type="transmembrane region" description="Helical" evidence="1">
    <location>
        <begin position="56"/>
        <end position="77"/>
    </location>
</feature>
<keyword evidence="1" id="KW-0472">Membrane</keyword>
<evidence type="ECO:0000313" key="2">
    <source>
        <dbReference type="EMBL" id="GIZ03808.1"/>
    </source>
</evidence>